<dbReference type="AlphaFoldDB" id="A0A679GM64"/>
<proteinExistence type="predicted"/>
<accession>A0A679GM64</accession>
<dbReference type="EMBL" id="AP022642">
    <property type="protein sequence ID" value="BCA29448.1"/>
    <property type="molecule type" value="Genomic_DNA"/>
</dbReference>
<name>A0A679GM64_9GAMM</name>
<sequence length="63" mass="6866">MQPLPIRSGVGRVRMVVKGKATLEGDTLRWQVLETVKAGEPEWEPGLVLQSGVLGRREGAVAR</sequence>
<protein>
    <submittedName>
        <fullName evidence="1">Uncharacterized protein</fullName>
    </submittedName>
</protein>
<reference evidence="1 2" key="1">
    <citation type="journal article" date="2020" name="Microbiol. Resour. Announc.">
        <title>Complete genome sequence of Pseudomonas otitidis strain MrB4, isolated from Lake Biwa in Japan.</title>
        <authorList>
            <person name="Miyazaki K."/>
            <person name="Hase E."/>
            <person name="Maruya T."/>
        </authorList>
    </citation>
    <scope>NUCLEOTIDE SEQUENCE [LARGE SCALE GENOMIC DNA]</scope>
    <source>
        <strain evidence="1 2">MrB4</strain>
    </source>
</reference>
<dbReference type="KEGG" id="poj:PtoMrB4_34250"/>
<evidence type="ECO:0000313" key="2">
    <source>
        <dbReference type="Proteomes" id="UP000501237"/>
    </source>
</evidence>
<evidence type="ECO:0000313" key="1">
    <source>
        <dbReference type="EMBL" id="BCA29448.1"/>
    </source>
</evidence>
<organism evidence="1 2">
    <name type="scientific">Metapseudomonas otitidis</name>
    <dbReference type="NCBI Taxonomy" id="319939"/>
    <lineage>
        <taxon>Bacteria</taxon>
        <taxon>Pseudomonadati</taxon>
        <taxon>Pseudomonadota</taxon>
        <taxon>Gammaproteobacteria</taxon>
        <taxon>Pseudomonadales</taxon>
        <taxon>Pseudomonadaceae</taxon>
        <taxon>Metapseudomonas</taxon>
    </lineage>
</organism>
<dbReference type="Proteomes" id="UP000501237">
    <property type="component" value="Chromosome"/>
</dbReference>
<gene>
    <name evidence="1" type="ORF">PtoMrB4_34250</name>
</gene>